<dbReference type="Proteomes" id="UP000198943">
    <property type="component" value="Unassembled WGS sequence"/>
</dbReference>
<dbReference type="InterPro" id="IPR022516">
    <property type="entry name" value="CHP03798_Ocin"/>
</dbReference>
<dbReference type="EMBL" id="FMYW01000019">
    <property type="protein sequence ID" value="SDC74627.1"/>
    <property type="molecule type" value="Genomic_DNA"/>
</dbReference>
<gene>
    <name evidence="2" type="ORF">SAMN04487864_11931</name>
</gene>
<evidence type="ECO:0000313" key="2">
    <source>
        <dbReference type="EMBL" id="SDC74627.1"/>
    </source>
</evidence>
<keyword evidence="3" id="KW-1185">Reference proteome</keyword>
<reference evidence="3" key="1">
    <citation type="submission" date="2016-10" db="EMBL/GenBank/DDBJ databases">
        <authorList>
            <person name="Varghese N."/>
            <person name="Submissions S."/>
        </authorList>
    </citation>
    <scope>NUCLEOTIDE SEQUENCE [LARGE SCALE GENOMIC DNA]</scope>
    <source>
        <strain evidence="3">DSM 11005</strain>
    </source>
</reference>
<dbReference type="OrthoDB" id="3035043at2"/>
<dbReference type="AlphaFoldDB" id="A0A1G6P5B5"/>
<feature type="coiled-coil region" evidence="1">
    <location>
        <begin position="34"/>
        <end position="61"/>
    </location>
</feature>
<keyword evidence="1" id="KW-0175">Coiled coil</keyword>
<evidence type="ECO:0000313" key="3">
    <source>
        <dbReference type="Proteomes" id="UP000198943"/>
    </source>
</evidence>
<organism evidence="2 3">
    <name type="scientific">Succiniclasticum ruminis</name>
    <dbReference type="NCBI Taxonomy" id="40841"/>
    <lineage>
        <taxon>Bacteria</taxon>
        <taxon>Bacillati</taxon>
        <taxon>Bacillota</taxon>
        <taxon>Negativicutes</taxon>
        <taxon>Acidaminococcales</taxon>
        <taxon>Acidaminococcaceae</taxon>
        <taxon>Succiniclasticum</taxon>
    </lineage>
</organism>
<sequence length="82" mass="9093">MPINKNEITKEMLAKAMQCRTTEELIALAKSEGIEVTKEEAEAYLAEMDDMELEEEALKKVAGGYNVCENYGKACPSYINVG</sequence>
<dbReference type="NCBIfam" id="TIGR03798">
    <property type="entry name" value="leader_Nif11"/>
    <property type="match status" value="1"/>
</dbReference>
<evidence type="ECO:0000256" key="1">
    <source>
        <dbReference type="SAM" id="Coils"/>
    </source>
</evidence>
<name>A0A1G6P5B5_9FIRM</name>
<proteinExistence type="predicted"/>
<dbReference type="RefSeq" id="WP_093731130.1">
    <property type="nucleotide sequence ID" value="NZ_FMYW01000019.1"/>
</dbReference>
<accession>A0A1G6P5B5</accession>
<protein>
    <submittedName>
        <fullName evidence="2">Nif11-like leader peptide domain-containing protein</fullName>
    </submittedName>
</protein>